<keyword evidence="5" id="KW-1185">Reference proteome</keyword>
<evidence type="ECO:0000256" key="2">
    <source>
        <dbReference type="SAM" id="MobiDB-lite"/>
    </source>
</evidence>
<dbReference type="RefSeq" id="WP_204698554.1">
    <property type="nucleotide sequence ID" value="NZ_JAFBEC010000008.1"/>
</dbReference>
<gene>
    <name evidence="4" type="ORF">JOD17_002926</name>
</gene>
<name>A0ABS2PEH0_9BACL</name>
<feature type="domain" description="Tail sheath protein subtilisin-like" evidence="3">
    <location>
        <begin position="194"/>
        <end position="352"/>
    </location>
</feature>
<protein>
    <recommendedName>
        <fullName evidence="3">Tail sheath protein subtilisin-like domain-containing protein</fullName>
    </recommendedName>
</protein>
<evidence type="ECO:0000313" key="4">
    <source>
        <dbReference type="EMBL" id="MBM7633830.1"/>
    </source>
</evidence>
<organism evidence="4 5">
    <name type="scientific">Geomicrobium sediminis</name>
    <dbReference type="NCBI Taxonomy" id="1347788"/>
    <lineage>
        <taxon>Bacteria</taxon>
        <taxon>Bacillati</taxon>
        <taxon>Bacillota</taxon>
        <taxon>Bacilli</taxon>
        <taxon>Bacillales</taxon>
        <taxon>Geomicrobium</taxon>
    </lineage>
</organism>
<proteinExistence type="inferred from homology"/>
<dbReference type="Proteomes" id="UP000741863">
    <property type="component" value="Unassembled WGS sequence"/>
</dbReference>
<dbReference type="InterPro" id="IPR035089">
    <property type="entry name" value="Phage_sheath_subtilisin"/>
</dbReference>
<evidence type="ECO:0000259" key="3">
    <source>
        <dbReference type="Pfam" id="PF04984"/>
    </source>
</evidence>
<comment type="caution">
    <text evidence="4">The sequence shown here is derived from an EMBL/GenBank/DDBJ whole genome shotgun (WGS) entry which is preliminary data.</text>
</comment>
<evidence type="ECO:0000313" key="5">
    <source>
        <dbReference type="Proteomes" id="UP000741863"/>
    </source>
</evidence>
<sequence>MSGRVLSPNVSMPRPGSFVHFYNAGYSAPSFTTRGVTAAILAASFGAVGEVTTIRNPEEIVELIGPNEEAEKSFQAGTQVLHVVRVGSGGKTAKTTIGEIELETKHPTERKFNVSIRESLVPGTKDFILFEKQHLLERFDFESGSNETDELINLINERSKYLTAKKRESSGGGDEEIESMTANQSLTGGENPEVRAGDYAEIMNKLDKYAFMNLFTDVTDMQVHVSLQTYISRRFNEGLRCFGVVGEGLGVRFSERKANALSFDDFKIVYVGNGFLDEEGQTVEGSGAVAYVAGVSGSVDYRDSLTHKRVVGSTGIYSDLDIRQYDEAAKSGMLVFSESNEGSAMIDYGINTKTTFDENEDLGWNKIRRLRTRYELIDRLVGVSDGLIERGMDTNDDGRAQFIMEGNEVIQNMPGIDSGEIVLSTTNPPHGDSAWYEIINITDLDSVEKYHLNFGFRR</sequence>
<accession>A0ABS2PEH0</accession>
<reference evidence="4 5" key="1">
    <citation type="submission" date="2021-01" db="EMBL/GenBank/DDBJ databases">
        <title>Genomic Encyclopedia of Type Strains, Phase IV (KMG-IV): sequencing the most valuable type-strain genomes for metagenomic binning, comparative biology and taxonomic classification.</title>
        <authorList>
            <person name="Goeker M."/>
        </authorList>
    </citation>
    <scope>NUCLEOTIDE SEQUENCE [LARGE SCALE GENOMIC DNA]</scope>
    <source>
        <strain evidence="4 5">DSM 25540</strain>
    </source>
</reference>
<dbReference type="Gene3D" id="3.40.50.11790">
    <property type="match status" value="1"/>
</dbReference>
<dbReference type="Pfam" id="PF04984">
    <property type="entry name" value="Phage_sheath_1"/>
    <property type="match status" value="1"/>
</dbReference>
<evidence type="ECO:0000256" key="1">
    <source>
        <dbReference type="ARBA" id="ARBA00008005"/>
    </source>
</evidence>
<dbReference type="EMBL" id="JAFBEC010000008">
    <property type="protein sequence ID" value="MBM7633830.1"/>
    <property type="molecule type" value="Genomic_DNA"/>
</dbReference>
<comment type="similarity">
    <text evidence="1">Belongs to the myoviridae tail sheath protein family.</text>
</comment>
<feature type="region of interest" description="Disordered" evidence="2">
    <location>
        <begin position="164"/>
        <end position="193"/>
    </location>
</feature>
<dbReference type="Gene3D" id="3.30.1370.220">
    <property type="match status" value="1"/>
</dbReference>